<evidence type="ECO:0000256" key="4">
    <source>
        <dbReference type="ARBA" id="ARBA00022694"/>
    </source>
</evidence>
<dbReference type="Pfam" id="PF11734">
    <property type="entry name" value="TilS_C"/>
    <property type="match status" value="1"/>
</dbReference>
<proteinExistence type="inferred from homology"/>
<evidence type="ECO:0000313" key="10">
    <source>
        <dbReference type="EMBL" id="MFD2823775.1"/>
    </source>
</evidence>
<dbReference type="InterPro" id="IPR012796">
    <property type="entry name" value="Lysidine-tRNA-synth_C"/>
</dbReference>
<name>A0ABW5WPC4_9FLAO</name>
<keyword evidence="4 8" id="KW-0819">tRNA processing</keyword>
<evidence type="ECO:0000256" key="7">
    <source>
        <dbReference type="ARBA" id="ARBA00048539"/>
    </source>
</evidence>
<keyword evidence="2 8" id="KW-0963">Cytoplasm</keyword>
<dbReference type="GO" id="GO:0032267">
    <property type="term" value="F:tRNA(Ile)-lysidine synthase activity"/>
    <property type="evidence" value="ECO:0007669"/>
    <property type="project" value="UniProtKB-EC"/>
</dbReference>
<evidence type="ECO:0000256" key="5">
    <source>
        <dbReference type="ARBA" id="ARBA00022741"/>
    </source>
</evidence>
<dbReference type="SUPFAM" id="SSF56037">
    <property type="entry name" value="PheT/TilS domain"/>
    <property type="match status" value="1"/>
</dbReference>
<comment type="similarity">
    <text evidence="8">Belongs to the tRNA(Ile)-lysidine synthase family.</text>
</comment>
<gene>
    <name evidence="8 10" type="primary">tilS</name>
    <name evidence="10" type="ORF">ACFS5M_08845</name>
</gene>
<dbReference type="NCBIfam" id="TIGR02432">
    <property type="entry name" value="lysidine_TilS_N"/>
    <property type="match status" value="1"/>
</dbReference>
<evidence type="ECO:0000259" key="9">
    <source>
        <dbReference type="SMART" id="SM00977"/>
    </source>
</evidence>
<protein>
    <recommendedName>
        <fullName evidence="8">tRNA(Ile)-lysidine synthase</fullName>
        <ecNumber evidence="8">6.3.4.19</ecNumber>
    </recommendedName>
    <alternativeName>
        <fullName evidence="8">tRNA(Ile)-2-lysyl-cytidine synthase</fullName>
    </alternativeName>
    <alternativeName>
        <fullName evidence="8">tRNA(Ile)-lysidine synthetase</fullName>
    </alternativeName>
</protein>
<comment type="caution">
    <text evidence="10">The sequence shown here is derived from an EMBL/GenBank/DDBJ whole genome shotgun (WGS) entry which is preliminary data.</text>
</comment>
<comment type="function">
    <text evidence="8">Ligates lysine onto the cytidine present at position 34 of the AUA codon-specific tRNA(Ile) that contains the anticodon CAU, in an ATP-dependent manner. Cytidine is converted to lysidine, thus changing the amino acid specificity of the tRNA from methionine to isoleucine.</text>
</comment>
<dbReference type="EC" id="6.3.4.19" evidence="8"/>
<keyword evidence="3 8" id="KW-0436">Ligase</keyword>
<dbReference type="InterPro" id="IPR011063">
    <property type="entry name" value="TilS/TtcA_N"/>
</dbReference>
<dbReference type="EMBL" id="JBHUOV010000002">
    <property type="protein sequence ID" value="MFD2823775.1"/>
    <property type="molecule type" value="Genomic_DNA"/>
</dbReference>
<dbReference type="InterPro" id="IPR012094">
    <property type="entry name" value="tRNA_Ile_lys_synt"/>
</dbReference>
<dbReference type="InterPro" id="IPR014729">
    <property type="entry name" value="Rossmann-like_a/b/a_fold"/>
</dbReference>
<accession>A0ABW5WPC4</accession>
<comment type="catalytic activity">
    <reaction evidence="7 8">
        <text>cytidine(34) in tRNA(Ile2) + L-lysine + ATP = lysidine(34) in tRNA(Ile2) + AMP + diphosphate + H(+)</text>
        <dbReference type="Rhea" id="RHEA:43744"/>
        <dbReference type="Rhea" id="RHEA-COMP:10625"/>
        <dbReference type="Rhea" id="RHEA-COMP:10670"/>
        <dbReference type="ChEBI" id="CHEBI:15378"/>
        <dbReference type="ChEBI" id="CHEBI:30616"/>
        <dbReference type="ChEBI" id="CHEBI:32551"/>
        <dbReference type="ChEBI" id="CHEBI:33019"/>
        <dbReference type="ChEBI" id="CHEBI:82748"/>
        <dbReference type="ChEBI" id="CHEBI:83665"/>
        <dbReference type="ChEBI" id="CHEBI:456215"/>
        <dbReference type="EC" id="6.3.4.19"/>
    </reaction>
</comment>
<keyword evidence="11" id="KW-1185">Reference proteome</keyword>
<reference evidence="11" key="1">
    <citation type="journal article" date="2019" name="Int. J. Syst. Evol. Microbiol.">
        <title>The Global Catalogue of Microorganisms (GCM) 10K type strain sequencing project: providing services to taxonomists for standard genome sequencing and annotation.</title>
        <authorList>
            <consortium name="The Broad Institute Genomics Platform"/>
            <consortium name="The Broad Institute Genome Sequencing Center for Infectious Disease"/>
            <person name="Wu L."/>
            <person name="Ma J."/>
        </authorList>
    </citation>
    <scope>NUCLEOTIDE SEQUENCE [LARGE SCALE GENOMIC DNA]</scope>
    <source>
        <strain evidence="11">KCTC 32141</strain>
    </source>
</reference>
<dbReference type="Pfam" id="PF01171">
    <property type="entry name" value="ATP_bind_3"/>
    <property type="match status" value="1"/>
</dbReference>
<dbReference type="PANTHER" id="PTHR43033:SF1">
    <property type="entry name" value="TRNA(ILE)-LYSIDINE SYNTHASE-RELATED"/>
    <property type="match status" value="1"/>
</dbReference>
<evidence type="ECO:0000256" key="2">
    <source>
        <dbReference type="ARBA" id="ARBA00022490"/>
    </source>
</evidence>
<dbReference type="SMART" id="SM00977">
    <property type="entry name" value="TilS_C"/>
    <property type="match status" value="1"/>
</dbReference>
<dbReference type="HAMAP" id="MF_01161">
    <property type="entry name" value="tRNA_Ile_lys_synt"/>
    <property type="match status" value="1"/>
</dbReference>
<dbReference type="PANTHER" id="PTHR43033">
    <property type="entry name" value="TRNA(ILE)-LYSIDINE SYNTHASE-RELATED"/>
    <property type="match status" value="1"/>
</dbReference>
<feature type="binding site" evidence="8">
    <location>
        <begin position="26"/>
        <end position="31"/>
    </location>
    <ligand>
        <name>ATP</name>
        <dbReference type="ChEBI" id="CHEBI:30616"/>
    </ligand>
</feature>
<evidence type="ECO:0000256" key="8">
    <source>
        <dbReference type="HAMAP-Rule" id="MF_01161"/>
    </source>
</evidence>
<feature type="domain" description="Lysidine-tRNA(Ile) synthetase C-terminal" evidence="9">
    <location>
        <begin position="361"/>
        <end position="433"/>
    </location>
</feature>
<evidence type="ECO:0000256" key="3">
    <source>
        <dbReference type="ARBA" id="ARBA00022598"/>
    </source>
</evidence>
<keyword evidence="6 8" id="KW-0067">ATP-binding</keyword>
<dbReference type="Proteomes" id="UP001597533">
    <property type="component" value="Unassembled WGS sequence"/>
</dbReference>
<evidence type="ECO:0000313" key="11">
    <source>
        <dbReference type="Proteomes" id="UP001597533"/>
    </source>
</evidence>
<dbReference type="InterPro" id="IPR012795">
    <property type="entry name" value="tRNA_Ile_lys_synt_N"/>
</dbReference>
<evidence type="ECO:0000256" key="1">
    <source>
        <dbReference type="ARBA" id="ARBA00004496"/>
    </source>
</evidence>
<keyword evidence="5 8" id="KW-0547">Nucleotide-binding</keyword>
<organism evidence="10 11">
    <name type="scientific">Lacinutrix iliipiscaria</name>
    <dbReference type="NCBI Taxonomy" id="1230532"/>
    <lineage>
        <taxon>Bacteria</taxon>
        <taxon>Pseudomonadati</taxon>
        <taxon>Bacteroidota</taxon>
        <taxon>Flavobacteriia</taxon>
        <taxon>Flavobacteriales</taxon>
        <taxon>Flavobacteriaceae</taxon>
        <taxon>Lacinutrix</taxon>
    </lineage>
</organism>
<sequence length="437" mass="51303">MFQTFQKHINQNLPFLQESKLLIAISGGLDSVVLTHLCHQAKLNFALAHCNFNLRGKESDADEEFVLQLAEDLDVEVFIENFDTETYAETNKLSIQMAARELRYHWFYELSHQLQFDYVLTAHHADDNLETFLINLSRGTGLDGLTGIPEVNENIVRPLLEFPRKALEDYAKNNNLKWREDSSNASIKYLRNKLRHEVIPKLKEVNAELLQNFKHTQHYLQASKSLVEDAVIRVQKKVVSVEGNTIKFNIKKLQKYSNSKLYLYELLKPFNFTAWNDVYHLLEAQSGKQVFSETHRLLKDRTHLLLTEIYSEENHEAIQISEDDKLKNIPLGQLTFETVKQIHEHNKSTLYVDKDLLNFPLYVRPWQKGDYFYPFGMQNKKKLSKFFKDEKYSLIEKEQTLVLCSGEDVIWIINKRSDNRYRVSEKTKQILKITIEL</sequence>
<evidence type="ECO:0000256" key="6">
    <source>
        <dbReference type="ARBA" id="ARBA00022840"/>
    </source>
</evidence>
<dbReference type="Gene3D" id="3.40.50.620">
    <property type="entry name" value="HUPs"/>
    <property type="match status" value="1"/>
</dbReference>
<dbReference type="NCBIfam" id="TIGR02433">
    <property type="entry name" value="lysidine_TilS_C"/>
    <property type="match status" value="1"/>
</dbReference>
<comment type="domain">
    <text evidence="8">The N-terminal region contains the highly conserved SGGXDS motif, predicted to be a P-loop motif involved in ATP binding.</text>
</comment>
<dbReference type="SUPFAM" id="SSF52402">
    <property type="entry name" value="Adenine nucleotide alpha hydrolases-like"/>
    <property type="match status" value="1"/>
</dbReference>
<comment type="subcellular location">
    <subcellularLocation>
        <location evidence="1 8">Cytoplasm</location>
    </subcellularLocation>
</comment>
<dbReference type="CDD" id="cd01992">
    <property type="entry name" value="TilS_N"/>
    <property type="match status" value="1"/>
</dbReference>